<comment type="caution">
    <text evidence="2">The sequence shown here is derived from an EMBL/GenBank/DDBJ whole genome shotgun (WGS) entry which is preliminary data.</text>
</comment>
<keyword evidence="3" id="KW-1185">Reference proteome</keyword>
<evidence type="ECO:0000313" key="2">
    <source>
        <dbReference type="EMBL" id="MFC4362912.1"/>
    </source>
</evidence>
<gene>
    <name evidence="2" type="ORF">ACFOX3_11415</name>
</gene>
<dbReference type="PANTHER" id="PTHR39200">
    <property type="entry name" value="HYPOTHETICAL EXPORTED PROTEIN"/>
    <property type="match status" value="1"/>
</dbReference>
<dbReference type="RefSeq" id="WP_290264866.1">
    <property type="nucleotide sequence ID" value="NZ_JAUFQG010000006.1"/>
</dbReference>
<organism evidence="2 3">
    <name type="scientific">Simiduia curdlanivorans</name>
    <dbReference type="NCBI Taxonomy" id="1492769"/>
    <lineage>
        <taxon>Bacteria</taxon>
        <taxon>Pseudomonadati</taxon>
        <taxon>Pseudomonadota</taxon>
        <taxon>Gammaproteobacteria</taxon>
        <taxon>Cellvibrionales</taxon>
        <taxon>Cellvibrionaceae</taxon>
        <taxon>Simiduia</taxon>
    </lineage>
</organism>
<evidence type="ECO:0000313" key="3">
    <source>
        <dbReference type="Proteomes" id="UP001595840"/>
    </source>
</evidence>
<dbReference type="Gene3D" id="2.160.20.120">
    <property type="match status" value="1"/>
</dbReference>
<dbReference type="Pfam" id="PF10988">
    <property type="entry name" value="DUF2807"/>
    <property type="match status" value="1"/>
</dbReference>
<accession>A0ABV8V6Y9</accession>
<dbReference type="PANTHER" id="PTHR39200:SF1">
    <property type="entry name" value="AUTO-TRANSPORTER ADHESIN HEAD GIN DOMAIN-CONTAINING PROTEIN-RELATED"/>
    <property type="match status" value="1"/>
</dbReference>
<reference evidence="3" key="1">
    <citation type="journal article" date="2019" name="Int. J. Syst. Evol. Microbiol.">
        <title>The Global Catalogue of Microorganisms (GCM) 10K type strain sequencing project: providing services to taxonomists for standard genome sequencing and annotation.</title>
        <authorList>
            <consortium name="The Broad Institute Genomics Platform"/>
            <consortium name="The Broad Institute Genome Sequencing Center for Infectious Disease"/>
            <person name="Wu L."/>
            <person name="Ma J."/>
        </authorList>
    </citation>
    <scope>NUCLEOTIDE SEQUENCE [LARGE SCALE GENOMIC DNA]</scope>
    <source>
        <strain evidence="3">CECT 8570</strain>
    </source>
</reference>
<feature type="domain" description="Putative auto-transporter adhesin head GIN" evidence="1">
    <location>
        <begin position="148"/>
        <end position="260"/>
    </location>
</feature>
<dbReference type="Proteomes" id="UP001595840">
    <property type="component" value="Unassembled WGS sequence"/>
</dbReference>
<dbReference type="EMBL" id="JBHSCX010000013">
    <property type="protein sequence ID" value="MFC4362912.1"/>
    <property type="molecule type" value="Genomic_DNA"/>
</dbReference>
<dbReference type="InterPro" id="IPR021255">
    <property type="entry name" value="DUF2807"/>
</dbReference>
<sequence length="282" mass="31300">MSALFSAWVYGDGRYQQNYQLSPAQDIVINAFGKVVIQNGKQNQLTLIAEQDVSPFIELTLDQEQLIITDTRVNSFWFQAQQLWWRLMDKRLDVQPVTYQLTLSAPEKITLNGHLTTQVKQLSTTSLTVNANGLGQLLLEDLQLGQLAIALNGKFDTRVNNVNAETLDLSFNGTGSVKTHNLLTDELRASINGSIDSHLAGRTDELHLQMKGSGKCQGHGFATERAFILLSGTSQLTLKVNQQLTATSEDDSQLFYYGNPETRVEGNASTHLVGGYQAKIYY</sequence>
<proteinExistence type="predicted"/>
<name>A0ABV8V6Y9_9GAMM</name>
<protein>
    <submittedName>
        <fullName evidence="2">GIN domain-containing protein</fullName>
    </submittedName>
</protein>
<evidence type="ECO:0000259" key="1">
    <source>
        <dbReference type="Pfam" id="PF10988"/>
    </source>
</evidence>